<feature type="domain" description="TonB-dependent receptor-like beta-barrel" evidence="13">
    <location>
        <begin position="265"/>
        <end position="668"/>
    </location>
</feature>
<evidence type="ECO:0000313" key="18">
    <source>
        <dbReference type="Proteomes" id="UP000814353"/>
    </source>
</evidence>
<gene>
    <name evidence="15" type="ORF">H1D44_06650</name>
    <name evidence="16" type="ORF">HOP48_08630</name>
</gene>
<sequence length="710" mass="77985">MQHPRQVLRRTPLVAALAALAAAMALPAHAEELDTLVISASGFEQTIELAPASISVITREQLEERNVTNLADAVRGIEGVNSRPLDARSGKTGNQTVSLRGLPSEYTLVLINGVRQNVSATVAPNAFNDSQSTFIPPIAAIERIEVIRGPMSTLYGSDAIGGVINIITRRPGDEWRASGSVQTEYFRDADFGGTTITEGYVSGPVSQHVGVQFYGRLLERSASNIDIPGTEPSLTDNRTMGQNPSKANVETFGGELVLAPVDAHDISLRFDTSRQTLDNRQGQVGRLEGTGTTPADFTRGYGRELEFSRDQFRLSHRGDFLFGQLDTSLTRDIVETEGRTINAGAVPDADRFGTPRQLKLTTDILDTRLTNVFGDHLVTVGGQYIDATFEDGILPDDVTRDQYSLFAENEWQTTERLALTGGLRYDKYQGISGEFTPRAYAVFEATDEWTFKGGVGRGFRAPLMEQTFDGVVAFGDGGSTPLFGDPDLKPERSTNYELSARYDNRQGFMTQVTVFHNTLKDKIERATGASDRTNANIGESRIQGLELAAAYDLTRDITLSGNYTYTDSEVREGETTASFIGDPLVSVPDHMLNARLDWQATPQLNTFLGAEYRSSAFRPRNFHEPQNGGSSQGAYDALGDFHSTTMINLGARYRVSEHVSVNGVVNNLLDRDFKDYRPYVREDDGNIAYSNVYNNLYGPRSFVVSLNVDF</sequence>
<keyword evidence="5 12" id="KW-0732">Signal</keyword>
<evidence type="ECO:0000256" key="1">
    <source>
        <dbReference type="ARBA" id="ARBA00004571"/>
    </source>
</evidence>
<dbReference type="GO" id="GO:0044718">
    <property type="term" value="P:siderophore transmembrane transport"/>
    <property type="evidence" value="ECO:0007669"/>
    <property type="project" value="TreeGrafter"/>
</dbReference>
<evidence type="ECO:0000256" key="12">
    <source>
        <dbReference type="SAM" id="SignalP"/>
    </source>
</evidence>
<dbReference type="PROSITE" id="PS52016">
    <property type="entry name" value="TONB_DEPENDENT_REC_3"/>
    <property type="match status" value="1"/>
</dbReference>
<dbReference type="EMBL" id="JABFUB010000005">
    <property type="protein sequence ID" value="MCG6661619.1"/>
    <property type="molecule type" value="Genomic_DNA"/>
</dbReference>
<comment type="similarity">
    <text evidence="10 11">Belongs to the TonB-dependent receptor family.</text>
</comment>
<dbReference type="Pfam" id="PF07715">
    <property type="entry name" value="Plug"/>
    <property type="match status" value="1"/>
</dbReference>
<comment type="caution">
    <text evidence="15">The sequence shown here is derived from an EMBL/GenBank/DDBJ whole genome shotgun (WGS) entry which is preliminary data.</text>
</comment>
<comment type="subcellular location">
    <subcellularLocation>
        <location evidence="1 10">Cell outer membrane</location>
        <topology evidence="1 10">Multi-pass membrane protein</topology>
    </subcellularLocation>
</comment>
<dbReference type="GO" id="GO:0015344">
    <property type="term" value="F:siderophore uptake transmembrane transporter activity"/>
    <property type="evidence" value="ECO:0007669"/>
    <property type="project" value="TreeGrafter"/>
</dbReference>
<evidence type="ECO:0000256" key="4">
    <source>
        <dbReference type="ARBA" id="ARBA00022692"/>
    </source>
</evidence>
<evidence type="ECO:0000313" key="17">
    <source>
        <dbReference type="Proteomes" id="UP000518091"/>
    </source>
</evidence>
<evidence type="ECO:0000256" key="11">
    <source>
        <dbReference type="RuleBase" id="RU003357"/>
    </source>
</evidence>
<dbReference type="AlphaFoldDB" id="A0A7V9W044"/>
<keyword evidence="18" id="KW-1185">Reference proteome</keyword>
<keyword evidence="4 10" id="KW-0812">Transmembrane</keyword>
<dbReference type="Proteomes" id="UP000814353">
    <property type="component" value="Unassembled WGS sequence"/>
</dbReference>
<dbReference type="PROSITE" id="PS51318">
    <property type="entry name" value="TAT"/>
    <property type="match status" value="1"/>
</dbReference>
<reference evidence="16 18" key="1">
    <citation type="submission" date="2020-05" db="EMBL/GenBank/DDBJ databases">
        <title>Comparative genomic analysis of denitrifying bacteria from Halomonas genus.</title>
        <authorList>
            <person name="Wang L."/>
            <person name="Shao Z."/>
        </authorList>
    </citation>
    <scope>NUCLEOTIDE SEQUENCE [LARGE SCALE GENOMIC DNA]</scope>
    <source>
        <strain evidence="16 18">DSM 17331</strain>
    </source>
</reference>
<organism evidence="15 17">
    <name type="scientific">Billgrantia kenyensis</name>
    <dbReference type="NCBI Taxonomy" id="321266"/>
    <lineage>
        <taxon>Bacteria</taxon>
        <taxon>Pseudomonadati</taxon>
        <taxon>Pseudomonadota</taxon>
        <taxon>Gammaproteobacteria</taxon>
        <taxon>Oceanospirillales</taxon>
        <taxon>Halomonadaceae</taxon>
        <taxon>Billgrantia</taxon>
    </lineage>
</organism>
<dbReference type="Gene3D" id="2.40.170.20">
    <property type="entry name" value="TonB-dependent receptor, beta-barrel domain"/>
    <property type="match status" value="1"/>
</dbReference>
<keyword evidence="3 10" id="KW-1134">Transmembrane beta strand</keyword>
<evidence type="ECO:0000256" key="2">
    <source>
        <dbReference type="ARBA" id="ARBA00022448"/>
    </source>
</evidence>
<evidence type="ECO:0000256" key="10">
    <source>
        <dbReference type="PROSITE-ProRule" id="PRU01360"/>
    </source>
</evidence>
<dbReference type="Gene3D" id="2.170.130.10">
    <property type="entry name" value="TonB-dependent receptor, plug domain"/>
    <property type="match status" value="1"/>
</dbReference>
<dbReference type="PANTHER" id="PTHR30069:SF53">
    <property type="entry name" value="COLICIN I RECEPTOR-RELATED"/>
    <property type="match status" value="1"/>
</dbReference>
<evidence type="ECO:0000256" key="5">
    <source>
        <dbReference type="ARBA" id="ARBA00022729"/>
    </source>
</evidence>
<dbReference type="InterPro" id="IPR036942">
    <property type="entry name" value="Beta-barrel_TonB_sf"/>
</dbReference>
<feature type="chain" id="PRO_5031272988" evidence="12">
    <location>
        <begin position="31"/>
        <end position="710"/>
    </location>
</feature>
<dbReference type="SUPFAM" id="SSF56935">
    <property type="entry name" value="Porins"/>
    <property type="match status" value="1"/>
</dbReference>
<evidence type="ECO:0000313" key="15">
    <source>
        <dbReference type="EMBL" id="MBA2778576.1"/>
    </source>
</evidence>
<dbReference type="CDD" id="cd01347">
    <property type="entry name" value="ligand_gated_channel"/>
    <property type="match status" value="1"/>
</dbReference>
<evidence type="ECO:0000256" key="6">
    <source>
        <dbReference type="ARBA" id="ARBA00023065"/>
    </source>
</evidence>
<dbReference type="InterPro" id="IPR000531">
    <property type="entry name" value="Beta-barrel_TonB"/>
</dbReference>
<dbReference type="InterPro" id="IPR039426">
    <property type="entry name" value="TonB-dep_rcpt-like"/>
</dbReference>
<keyword evidence="6" id="KW-0406">Ion transport</keyword>
<evidence type="ECO:0000256" key="7">
    <source>
        <dbReference type="ARBA" id="ARBA00023077"/>
    </source>
</evidence>
<dbReference type="Pfam" id="PF00593">
    <property type="entry name" value="TonB_dep_Rec_b-barrel"/>
    <property type="match status" value="1"/>
</dbReference>
<keyword evidence="15" id="KW-0675">Receptor</keyword>
<accession>A0A7V9W044</accession>
<feature type="domain" description="TonB-dependent receptor plug" evidence="14">
    <location>
        <begin position="50"/>
        <end position="163"/>
    </location>
</feature>
<protein>
    <submittedName>
        <fullName evidence="15">TonB-dependent receptor</fullName>
    </submittedName>
</protein>
<evidence type="ECO:0000313" key="16">
    <source>
        <dbReference type="EMBL" id="MCG6661619.1"/>
    </source>
</evidence>
<evidence type="ECO:0000259" key="14">
    <source>
        <dbReference type="Pfam" id="PF07715"/>
    </source>
</evidence>
<dbReference type="InterPro" id="IPR012910">
    <property type="entry name" value="Plug_dom"/>
</dbReference>
<dbReference type="EMBL" id="JACEFT010000005">
    <property type="protein sequence ID" value="MBA2778576.1"/>
    <property type="molecule type" value="Genomic_DNA"/>
</dbReference>
<keyword evidence="9 10" id="KW-0998">Cell outer membrane</keyword>
<feature type="signal peptide" evidence="12">
    <location>
        <begin position="1"/>
        <end position="30"/>
    </location>
</feature>
<dbReference type="Proteomes" id="UP000518091">
    <property type="component" value="Unassembled WGS sequence"/>
</dbReference>
<evidence type="ECO:0000256" key="3">
    <source>
        <dbReference type="ARBA" id="ARBA00022452"/>
    </source>
</evidence>
<dbReference type="GO" id="GO:0009279">
    <property type="term" value="C:cell outer membrane"/>
    <property type="evidence" value="ECO:0007669"/>
    <property type="project" value="UniProtKB-SubCell"/>
</dbReference>
<dbReference type="InterPro" id="IPR037066">
    <property type="entry name" value="Plug_dom_sf"/>
</dbReference>
<reference evidence="15 17" key="2">
    <citation type="submission" date="2020-07" db="EMBL/GenBank/DDBJ databases">
        <title>Identification of Halomonas strains.</title>
        <authorList>
            <person name="Xiao Z."/>
            <person name="Shen J."/>
        </authorList>
    </citation>
    <scope>NUCLEOTIDE SEQUENCE [LARGE SCALE GENOMIC DNA]</scope>
    <source>
        <strain evidence="15 17">DSM 17331</strain>
    </source>
</reference>
<keyword evidence="2 10" id="KW-0813">Transport</keyword>
<proteinExistence type="inferred from homology"/>
<keyword evidence="8 10" id="KW-0472">Membrane</keyword>
<evidence type="ECO:0000256" key="8">
    <source>
        <dbReference type="ARBA" id="ARBA00023136"/>
    </source>
</evidence>
<dbReference type="InterPro" id="IPR006311">
    <property type="entry name" value="TAT_signal"/>
</dbReference>
<evidence type="ECO:0000259" key="13">
    <source>
        <dbReference type="Pfam" id="PF00593"/>
    </source>
</evidence>
<dbReference type="PANTHER" id="PTHR30069">
    <property type="entry name" value="TONB-DEPENDENT OUTER MEMBRANE RECEPTOR"/>
    <property type="match status" value="1"/>
</dbReference>
<keyword evidence="7 11" id="KW-0798">TonB box</keyword>
<evidence type="ECO:0000256" key="9">
    <source>
        <dbReference type="ARBA" id="ARBA00023237"/>
    </source>
</evidence>
<name>A0A7V9W044_9GAMM</name>
<dbReference type="RefSeq" id="WP_181514058.1">
    <property type="nucleotide sequence ID" value="NZ_JABFUB010000005.1"/>
</dbReference>